<feature type="transmembrane region" description="Helical" evidence="1">
    <location>
        <begin position="41"/>
        <end position="59"/>
    </location>
</feature>
<comment type="caution">
    <text evidence="2">The sequence shown here is derived from an EMBL/GenBank/DDBJ whole genome shotgun (WGS) entry which is preliminary data.</text>
</comment>
<accession>A0A9D2UIC2</accession>
<reference evidence="2" key="2">
    <citation type="submission" date="2021-04" db="EMBL/GenBank/DDBJ databases">
        <authorList>
            <person name="Gilroy R."/>
        </authorList>
    </citation>
    <scope>NUCLEOTIDE SEQUENCE</scope>
    <source>
        <strain evidence="2">MalCec1-1739</strain>
    </source>
</reference>
<feature type="transmembrane region" description="Helical" evidence="1">
    <location>
        <begin position="98"/>
        <end position="120"/>
    </location>
</feature>
<dbReference type="AlphaFoldDB" id="A0A9D2UIC2"/>
<organism evidence="2 3">
    <name type="scientific">Candidatus Avibacteroides avistercoris</name>
    <dbReference type="NCBI Taxonomy" id="2840690"/>
    <lineage>
        <taxon>Bacteria</taxon>
        <taxon>Pseudomonadati</taxon>
        <taxon>Bacteroidota</taxon>
        <taxon>Bacteroidia</taxon>
        <taxon>Bacteroidales</taxon>
        <taxon>Bacteroidaceae</taxon>
        <taxon>Bacteroidaceae incertae sedis</taxon>
        <taxon>Candidatus Avibacteroides</taxon>
    </lineage>
</organism>
<keyword evidence="1" id="KW-0472">Membrane</keyword>
<evidence type="ECO:0000313" key="3">
    <source>
        <dbReference type="Proteomes" id="UP000787625"/>
    </source>
</evidence>
<feature type="transmembrane region" description="Helical" evidence="1">
    <location>
        <begin position="7"/>
        <end position="29"/>
    </location>
</feature>
<sequence length="179" mass="19782">MKTFNAWLIANVETVTTVLLIVFYELWYFTGGDEVLKFDSTAAGAALGLLLMPLMKIAVGGYPSRNTFADFFNLLIAVVVYTLIFVVAHNVAALHGMIAPAVVVALVSLMMAVIASVFTGRHMDEVVTLRMLYVNSNVDMFELKWKYTINRFTATFCGVSGLGLVALLLINVEYIIKVW</sequence>
<evidence type="ECO:0000256" key="1">
    <source>
        <dbReference type="SAM" id="Phobius"/>
    </source>
</evidence>
<name>A0A9D2UIC2_9BACT</name>
<protein>
    <submittedName>
        <fullName evidence="2">Uncharacterized protein</fullName>
    </submittedName>
</protein>
<proteinExistence type="predicted"/>
<keyword evidence="1" id="KW-1133">Transmembrane helix</keyword>
<gene>
    <name evidence="2" type="ORF">IAA93_04410</name>
</gene>
<reference evidence="2" key="1">
    <citation type="journal article" date="2021" name="PeerJ">
        <title>Extensive microbial diversity within the chicken gut microbiome revealed by metagenomics and culture.</title>
        <authorList>
            <person name="Gilroy R."/>
            <person name="Ravi A."/>
            <person name="Getino M."/>
            <person name="Pursley I."/>
            <person name="Horton D.L."/>
            <person name="Alikhan N.F."/>
            <person name="Baker D."/>
            <person name="Gharbi K."/>
            <person name="Hall N."/>
            <person name="Watson M."/>
            <person name="Adriaenssens E.M."/>
            <person name="Foster-Nyarko E."/>
            <person name="Jarju S."/>
            <person name="Secka A."/>
            <person name="Antonio M."/>
            <person name="Oren A."/>
            <person name="Chaudhuri R.R."/>
            <person name="La Ragione R."/>
            <person name="Hildebrand F."/>
            <person name="Pallen M.J."/>
        </authorList>
    </citation>
    <scope>NUCLEOTIDE SEQUENCE</scope>
    <source>
        <strain evidence="2">MalCec1-1739</strain>
    </source>
</reference>
<feature type="transmembrane region" description="Helical" evidence="1">
    <location>
        <begin position="71"/>
        <end position="92"/>
    </location>
</feature>
<keyword evidence="1" id="KW-0812">Transmembrane</keyword>
<dbReference type="Proteomes" id="UP000787625">
    <property type="component" value="Unassembled WGS sequence"/>
</dbReference>
<dbReference type="EMBL" id="DWUP01000090">
    <property type="protein sequence ID" value="HJD52952.1"/>
    <property type="molecule type" value="Genomic_DNA"/>
</dbReference>
<feature type="transmembrane region" description="Helical" evidence="1">
    <location>
        <begin position="152"/>
        <end position="176"/>
    </location>
</feature>
<evidence type="ECO:0000313" key="2">
    <source>
        <dbReference type="EMBL" id="HJD52952.1"/>
    </source>
</evidence>